<dbReference type="RefSeq" id="WP_128646553.1">
    <property type="nucleotide sequence ID" value="NZ_CP037900.1"/>
</dbReference>
<proteinExistence type="predicted"/>
<dbReference type="EMBL" id="CP037900">
    <property type="protein sequence ID" value="QBP08675.1"/>
    <property type="molecule type" value="Genomic_DNA"/>
</dbReference>
<dbReference type="AlphaFoldDB" id="A0A482IGU9"/>
<evidence type="ECO:0000313" key="2">
    <source>
        <dbReference type="Proteomes" id="UP000253772"/>
    </source>
</evidence>
<name>A0A482IGU9_9BURK</name>
<organism evidence="1 2">
    <name type="scientific">Cupriavidus metallidurans</name>
    <dbReference type="NCBI Taxonomy" id="119219"/>
    <lineage>
        <taxon>Bacteria</taxon>
        <taxon>Pseudomonadati</taxon>
        <taxon>Pseudomonadota</taxon>
        <taxon>Betaproteobacteria</taxon>
        <taxon>Burkholderiales</taxon>
        <taxon>Burkholderiaceae</taxon>
        <taxon>Cupriavidus</taxon>
    </lineage>
</organism>
<accession>A0A482IGU9</accession>
<sequence>MAIISCIRSNFGPSWGTGFNGFHSLNVSWEELVWAAVTVGKPGLPYLFNHSWHSVSDIMVRMHMVYANLWQGANSYHKSSYYHALDPTEKAATSYFLGMMAAKIMADKVLGVPWLFHLSMLQPLGGTPSLIGKSSPDLIGLNGNHQWAVVEAKGRTNKFDSEAASKAKQQTRQLRMINGNFPFVRVAVQSYFSPALEFAIDDPDEYDDNAVDFDGDVELAFRRYYSFVDTVTRASNDVRTIAGEQFAFRTFDETGLSIGLSRKTASQISSGQITTRRESLADGNIEHSVRVFPDGIAISLDKRWSEDQMKIDVLDRTRLDNP</sequence>
<gene>
    <name evidence="1" type="ORF">DDF84_002420</name>
</gene>
<dbReference type="Proteomes" id="UP000253772">
    <property type="component" value="Chromosome c1"/>
</dbReference>
<protein>
    <submittedName>
        <fullName evidence="1">Uncharacterized protein</fullName>
    </submittedName>
</protein>
<reference evidence="1 2" key="1">
    <citation type="submission" date="2019-03" db="EMBL/GenBank/DDBJ databases">
        <title>Comparative insights into the high quality Complete genome sequence of highly metal resistant Cupriavidus metallidurans strain BS1 isolated from a gold-copper mine.</title>
        <authorList>
            <person name="Mazhar H.S."/>
            <person name="Rensing C."/>
        </authorList>
    </citation>
    <scope>NUCLEOTIDE SEQUENCE [LARGE SCALE GENOMIC DNA]</scope>
    <source>
        <strain evidence="1 2">BS1</strain>
    </source>
</reference>
<dbReference type="OrthoDB" id="2969555at2"/>
<evidence type="ECO:0000313" key="1">
    <source>
        <dbReference type="EMBL" id="QBP08675.1"/>
    </source>
</evidence>